<organism evidence="6">
    <name type="scientific">Ixodes ricinus</name>
    <name type="common">Common tick</name>
    <name type="synonym">Acarus ricinus</name>
    <dbReference type="NCBI Taxonomy" id="34613"/>
    <lineage>
        <taxon>Eukaryota</taxon>
        <taxon>Metazoa</taxon>
        <taxon>Ecdysozoa</taxon>
        <taxon>Arthropoda</taxon>
        <taxon>Chelicerata</taxon>
        <taxon>Arachnida</taxon>
        <taxon>Acari</taxon>
        <taxon>Parasitiformes</taxon>
        <taxon>Ixodida</taxon>
        <taxon>Ixodoidea</taxon>
        <taxon>Ixodidae</taxon>
        <taxon>Ixodinae</taxon>
        <taxon>Ixodes</taxon>
    </lineage>
</organism>
<comment type="similarity">
    <text evidence="5">Belongs to the salp15 family.</text>
</comment>
<keyword evidence="4" id="KW-0325">Glycoprotein</keyword>
<dbReference type="GO" id="GO:0005576">
    <property type="term" value="C:extracellular region"/>
    <property type="evidence" value="ECO:0007669"/>
    <property type="project" value="UniProtKB-SubCell"/>
</dbReference>
<dbReference type="InterPro" id="IPR021971">
    <property type="entry name" value="Salp15"/>
</dbReference>
<sequence>MNEATFLILVTSQLFYDAASEYKRWADVEQTFGVPSCWEKLGEDLDKACIKGIPGSSGAEKVDFAACKMQCKVDVAEFFDQKIPDDTPCGFFGEVCKNGTCQENCNIHVPSGCLRRPVGH</sequence>
<protein>
    <submittedName>
        <fullName evidence="6">Putative ixostatin</fullName>
    </submittedName>
</protein>
<dbReference type="AlphaFoldDB" id="A0A0K8RCF1"/>
<dbReference type="EMBL" id="GADI01005270">
    <property type="protein sequence ID" value="JAA68538.1"/>
    <property type="molecule type" value="mRNA"/>
</dbReference>
<evidence type="ECO:0000256" key="4">
    <source>
        <dbReference type="ARBA" id="ARBA00023180"/>
    </source>
</evidence>
<keyword evidence="3" id="KW-0732">Signal</keyword>
<evidence type="ECO:0000256" key="2">
    <source>
        <dbReference type="ARBA" id="ARBA00022525"/>
    </source>
</evidence>
<evidence type="ECO:0000256" key="3">
    <source>
        <dbReference type="ARBA" id="ARBA00022729"/>
    </source>
</evidence>
<reference evidence="6" key="1">
    <citation type="submission" date="2012-12" db="EMBL/GenBank/DDBJ databases">
        <title>Identification and characterization of a phenylalanine ammonia-lyase gene family in Isatis indigotica Fort.</title>
        <authorList>
            <person name="Liu Q."/>
            <person name="Chen J."/>
            <person name="Zhou X."/>
            <person name="Di P."/>
            <person name="Xiao Y."/>
            <person name="Xuan H."/>
            <person name="Zhang L."/>
            <person name="Chen W."/>
        </authorList>
    </citation>
    <scope>NUCLEOTIDE SEQUENCE</scope>
    <source>
        <tissue evidence="6">Salivary gland</tissue>
    </source>
</reference>
<comment type="subcellular location">
    <subcellularLocation>
        <location evidence="1">Secreted</location>
    </subcellularLocation>
</comment>
<evidence type="ECO:0000256" key="1">
    <source>
        <dbReference type="ARBA" id="ARBA00004613"/>
    </source>
</evidence>
<keyword evidence="2" id="KW-0964">Secreted</keyword>
<evidence type="ECO:0000256" key="5">
    <source>
        <dbReference type="ARBA" id="ARBA00034321"/>
    </source>
</evidence>
<proteinExistence type="evidence at transcript level"/>
<name>A0A0K8RCF1_IXORI</name>
<dbReference type="Pfam" id="PF12115">
    <property type="entry name" value="Salp15"/>
    <property type="match status" value="1"/>
</dbReference>
<evidence type="ECO:0000313" key="6">
    <source>
        <dbReference type="EMBL" id="JAA68538.1"/>
    </source>
</evidence>
<accession>A0A0K8RCF1</accession>